<accession>A0ABY6P0E9</accession>
<sequence>MSAPGGDGRNRVPVGEDGEPAGMSTTAHDHLVSAPSSTVRLLLLAQVRDGIDAATVAVVLGCGPGEVAGLLGSARRSGLLGAGDRLRPAVVHALAEVAGPTMVDDVRRAVLEVELEHGTLQPALAHRLATQGLRDHRLAAVLVTAADAVTTSSPARATELYTAAVWAGAPDGALAVRRGDAAVRAGDLAGALEIVDAAWEHVPDDELGALVQIGATVSVLRGTPRHAAALYRHLGPERAGAHAPLAAVVLWGSGDAAAAAAMAAAPPTGPPTARAAGLRLLVEGLALSLGPDPAGSLTVLGRAVTMLHPPDPAPTPVSATAVAAIAALHAGDLDRAGLVLARSVGDPAVTGPPRAHHLALLGWTAMLRGDLAGADELRAQGVAVGSPALRDELFLRALEVGLARRSRDLAALKAAWGRAGEVLGELTPDLFTLLPLGELWVAAARVGSAARLAPLVEEAQELLARLGDPVLWSSALHWSGVHAAILQEDPDGLRPHAAALTAASHHSEYAAALAMAGQAWLRVLVGRVDTDEVTAAARALARFGLSWDGSRLAGQAALRATGGSVATDLLDVARSLAPSTTTSGSTASAALPGDGTLLSDREREVAALVVHGLTYRDIGEQLFISAKTVEHHVARIRGRLGAQSRSELFAMLRAAGQTNPGVTPTGDGPAT</sequence>
<dbReference type="PANTHER" id="PTHR44688">
    <property type="entry name" value="DNA-BINDING TRANSCRIPTIONAL ACTIVATOR DEVR_DOSR"/>
    <property type="match status" value="1"/>
</dbReference>
<keyword evidence="1" id="KW-0805">Transcription regulation</keyword>
<evidence type="ECO:0000259" key="5">
    <source>
        <dbReference type="PROSITE" id="PS50043"/>
    </source>
</evidence>
<evidence type="ECO:0000256" key="2">
    <source>
        <dbReference type="ARBA" id="ARBA00023125"/>
    </source>
</evidence>
<dbReference type="PROSITE" id="PS50043">
    <property type="entry name" value="HTH_LUXR_2"/>
    <property type="match status" value="1"/>
</dbReference>
<name>A0ABY6P0E9_9NOCA</name>
<dbReference type="SUPFAM" id="SSF46894">
    <property type="entry name" value="C-terminal effector domain of the bipartite response regulators"/>
    <property type="match status" value="1"/>
</dbReference>
<dbReference type="InterPro" id="IPR036388">
    <property type="entry name" value="WH-like_DNA-bd_sf"/>
</dbReference>
<keyword evidence="7" id="KW-1185">Reference proteome</keyword>
<dbReference type="EMBL" id="CP110615">
    <property type="protein sequence ID" value="UZJ25008.1"/>
    <property type="molecule type" value="Genomic_DNA"/>
</dbReference>
<reference evidence="6" key="1">
    <citation type="submission" date="2022-10" db="EMBL/GenBank/DDBJ databases">
        <title>Rhodococcus sp.75.</title>
        <authorList>
            <person name="Sun M."/>
        </authorList>
    </citation>
    <scope>NUCLEOTIDE SEQUENCE</scope>
    <source>
        <strain evidence="6">75</strain>
    </source>
</reference>
<dbReference type="CDD" id="cd06170">
    <property type="entry name" value="LuxR_C_like"/>
    <property type="match status" value="1"/>
</dbReference>
<proteinExistence type="predicted"/>
<dbReference type="PANTHER" id="PTHR44688:SF16">
    <property type="entry name" value="DNA-BINDING TRANSCRIPTIONAL ACTIVATOR DEVR_DOSR"/>
    <property type="match status" value="1"/>
</dbReference>
<gene>
    <name evidence="6" type="ORF">RHODO2019_00375</name>
</gene>
<dbReference type="Proteomes" id="UP001164965">
    <property type="component" value="Chromosome"/>
</dbReference>
<dbReference type="InterPro" id="IPR016032">
    <property type="entry name" value="Sig_transdc_resp-reg_C-effctor"/>
</dbReference>
<dbReference type="PROSITE" id="PS00622">
    <property type="entry name" value="HTH_LUXR_1"/>
    <property type="match status" value="1"/>
</dbReference>
<evidence type="ECO:0000256" key="3">
    <source>
        <dbReference type="ARBA" id="ARBA00023163"/>
    </source>
</evidence>
<dbReference type="PRINTS" id="PR00038">
    <property type="entry name" value="HTHLUXR"/>
</dbReference>
<evidence type="ECO:0000313" key="6">
    <source>
        <dbReference type="EMBL" id="UZJ25008.1"/>
    </source>
</evidence>
<keyword evidence="2" id="KW-0238">DNA-binding</keyword>
<feature type="domain" description="HTH luxR-type" evidence="5">
    <location>
        <begin position="591"/>
        <end position="656"/>
    </location>
</feature>
<evidence type="ECO:0000256" key="4">
    <source>
        <dbReference type="SAM" id="MobiDB-lite"/>
    </source>
</evidence>
<dbReference type="Pfam" id="PF00196">
    <property type="entry name" value="GerE"/>
    <property type="match status" value="1"/>
</dbReference>
<dbReference type="InterPro" id="IPR000792">
    <property type="entry name" value="Tscrpt_reg_LuxR_C"/>
</dbReference>
<evidence type="ECO:0000313" key="7">
    <source>
        <dbReference type="Proteomes" id="UP001164965"/>
    </source>
</evidence>
<feature type="region of interest" description="Disordered" evidence="4">
    <location>
        <begin position="1"/>
        <end position="27"/>
    </location>
</feature>
<protein>
    <submittedName>
        <fullName evidence="6">Helix-turn-helix transcriptional regulator</fullName>
    </submittedName>
</protein>
<keyword evidence="3" id="KW-0804">Transcription</keyword>
<dbReference type="SMART" id="SM00421">
    <property type="entry name" value="HTH_LUXR"/>
    <property type="match status" value="1"/>
</dbReference>
<dbReference type="Gene3D" id="1.10.10.10">
    <property type="entry name" value="Winged helix-like DNA-binding domain superfamily/Winged helix DNA-binding domain"/>
    <property type="match status" value="1"/>
</dbReference>
<evidence type="ECO:0000256" key="1">
    <source>
        <dbReference type="ARBA" id="ARBA00023015"/>
    </source>
</evidence>
<dbReference type="RefSeq" id="WP_265383114.1">
    <property type="nucleotide sequence ID" value="NZ_CP110615.1"/>
</dbReference>
<organism evidence="6 7">
    <name type="scientific">Rhodococcus antarcticus</name>
    <dbReference type="NCBI Taxonomy" id="2987751"/>
    <lineage>
        <taxon>Bacteria</taxon>
        <taxon>Bacillati</taxon>
        <taxon>Actinomycetota</taxon>
        <taxon>Actinomycetes</taxon>
        <taxon>Mycobacteriales</taxon>
        <taxon>Nocardiaceae</taxon>
        <taxon>Rhodococcus</taxon>
    </lineage>
</organism>